<proteinExistence type="predicted"/>
<sequence length="606" mass="68795">MRLLKTDTFELLEFVGEGIPKYAILSHTWEGKEVSFQDIQHPDALKYLRASNPPTPAWSKVKHSCRKAQEEGYEYIWIDTCCIDKSSSAELQEAINSMFAWYRKAAICYAFLSDIESRNGISATEVLNITKSRWFTRGWTLQELLAPDSLQFYNASWEPLGSRSEWASLISQATTIPVGCLADSEHGKTRESIEELLQQCTVAARMSWAATRQTTRIEDQAYCLLGLFDINLPMLYGEGKKAFMRLQQEIMKTSDDATILAWGYGTPVDREAYMAGAYEHETHDPKVYRRRLREQACKIRPRSLLASSPADFRYAGSLQKYDGSQPLSLDFAITQRGLMLDGLWGFDSRYHLQYLFIPCTDIHGNVLALPMLSLLNIYRYQSYRDRIVANMLCVPLATAPAGQLSTQYKESLSLKQAKYYLSANHSNPSIPPKLDQFYHPRTLALSFRTRPPWPNHDAPEFSVETAHPPLSKQPFRFVLPRGGMADKVRLINGESDNQEGFYETVISYPPSQSLTFILKIGGKRILLVIGGQSPRSIVCHAQILGAYELLRPTLTEINSFKTISSWRVRWYNGPALLPPFEPYLKIELFPGLELSARWCTPGVESG</sequence>
<accession>A0AAE0PBR5</accession>
<dbReference type="Pfam" id="PF26640">
    <property type="entry name" value="DUF8212"/>
    <property type="match status" value="1"/>
</dbReference>
<dbReference type="AlphaFoldDB" id="A0AAE0PBR5"/>
<dbReference type="InterPro" id="IPR010730">
    <property type="entry name" value="HET"/>
</dbReference>
<feature type="domain" description="Heterokaryon incompatibility" evidence="1">
    <location>
        <begin position="22"/>
        <end position="124"/>
    </location>
</feature>
<name>A0AAE0PBR5_SORBR</name>
<keyword evidence="4" id="KW-1185">Reference proteome</keyword>
<gene>
    <name evidence="3" type="ORF">B0T20DRAFT_414963</name>
</gene>
<reference evidence="3" key="1">
    <citation type="journal article" date="2023" name="Mol. Phylogenet. Evol.">
        <title>Genome-scale phylogeny and comparative genomics of the fungal order Sordariales.</title>
        <authorList>
            <person name="Hensen N."/>
            <person name="Bonometti L."/>
            <person name="Westerberg I."/>
            <person name="Brannstrom I.O."/>
            <person name="Guillou S."/>
            <person name="Cros-Aarteil S."/>
            <person name="Calhoun S."/>
            <person name="Haridas S."/>
            <person name="Kuo A."/>
            <person name="Mondo S."/>
            <person name="Pangilinan J."/>
            <person name="Riley R."/>
            <person name="LaButti K."/>
            <person name="Andreopoulos B."/>
            <person name="Lipzen A."/>
            <person name="Chen C."/>
            <person name="Yan M."/>
            <person name="Daum C."/>
            <person name="Ng V."/>
            <person name="Clum A."/>
            <person name="Steindorff A."/>
            <person name="Ohm R.A."/>
            <person name="Martin F."/>
            <person name="Silar P."/>
            <person name="Natvig D.O."/>
            <person name="Lalanne C."/>
            <person name="Gautier V."/>
            <person name="Ament-Velasquez S.L."/>
            <person name="Kruys A."/>
            <person name="Hutchinson M.I."/>
            <person name="Powell A.J."/>
            <person name="Barry K."/>
            <person name="Miller A.N."/>
            <person name="Grigoriev I.V."/>
            <person name="Debuchy R."/>
            <person name="Gladieux P."/>
            <person name="Hiltunen Thoren M."/>
            <person name="Johannesson H."/>
        </authorList>
    </citation>
    <scope>NUCLEOTIDE SEQUENCE</scope>
    <source>
        <strain evidence="3">FGSC 1904</strain>
    </source>
</reference>
<dbReference type="PANTHER" id="PTHR10622">
    <property type="entry name" value="HET DOMAIN-CONTAINING PROTEIN"/>
    <property type="match status" value="1"/>
</dbReference>
<dbReference type="PANTHER" id="PTHR10622:SF10">
    <property type="entry name" value="HET DOMAIN-CONTAINING PROTEIN"/>
    <property type="match status" value="1"/>
</dbReference>
<protein>
    <submittedName>
        <fullName evidence="3">Heterokaryon incompatibility protein-domain-containing protein</fullName>
    </submittedName>
</protein>
<evidence type="ECO:0000313" key="3">
    <source>
        <dbReference type="EMBL" id="KAK3396986.1"/>
    </source>
</evidence>
<evidence type="ECO:0000259" key="2">
    <source>
        <dbReference type="Pfam" id="PF26640"/>
    </source>
</evidence>
<evidence type="ECO:0000313" key="4">
    <source>
        <dbReference type="Proteomes" id="UP001281003"/>
    </source>
</evidence>
<reference evidence="3" key="2">
    <citation type="submission" date="2023-07" db="EMBL/GenBank/DDBJ databases">
        <authorList>
            <consortium name="Lawrence Berkeley National Laboratory"/>
            <person name="Haridas S."/>
            <person name="Hensen N."/>
            <person name="Bonometti L."/>
            <person name="Westerberg I."/>
            <person name="Brannstrom I.O."/>
            <person name="Guillou S."/>
            <person name="Cros-Aarteil S."/>
            <person name="Calhoun S."/>
            <person name="Kuo A."/>
            <person name="Mondo S."/>
            <person name="Pangilinan J."/>
            <person name="Riley R."/>
            <person name="LaButti K."/>
            <person name="Andreopoulos B."/>
            <person name="Lipzen A."/>
            <person name="Chen C."/>
            <person name="Yanf M."/>
            <person name="Daum C."/>
            <person name="Ng V."/>
            <person name="Clum A."/>
            <person name="Steindorff A."/>
            <person name="Ohm R."/>
            <person name="Martin F."/>
            <person name="Silar P."/>
            <person name="Natvig D."/>
            <person name="Lalanne C."/>
            <person name="Gautier V."/>
            <person name="Ament-velasquez S.L."/>
            <person name="Kruys A."/>
            <person name="Hutchinson M.I."/>
            <person name="Powell A.J."/>
            <person name="Barry K."/>
            <person name="Miller A.N."/>
            <person name="Grigoriev I.V."/>
            <person name="Debuchy R."/>
            <person name="Gladieux P."/>
            <person name="Thoren M.H."/>
            <person name="Johannesson H."/>
        </authorList>
    </citation>
    <scope>NUCLEOTIDE SEQUENCE</scope>
    <source>
        <strain evidence="3">FGSC 1904</strain>
    </source>
</reference>
<comment type="caution">
    <text evidence="3">The sequence shown here is derived from an EMBL/GenBank/DDBJ whole genome shotgun (WGS) entry which is preliminary data.</text>
</comment>
<organism evidence="3 4">
    <name type="scientific">Sordaria brevicollis</name>
    <dbReference type="NCBI Taxonomy" id="83679"/>
    <lineage>
        <taxon>Eukaryota</taxon>
        <taxon>Fungi</taxon>
        <taxon>Dikarya</taxon>
        <taxon>Ascomycota</taxon>
        <taxon>Pezizomycotina</taxon>
        <taxon>Sordariomycetes</taxon>
        <taxon>Sordariomycetidae</taxon>
        <taxon>Sordariales</taxon>
        <taxon>Sordariaceae</taxon>
        <taxon>Sordaria</taxon>
    </lineage>
</organism>
<dbReference type="EMBL" id="JAUTDP010000008">
    <property type="protein sequence ID" value="KAK3396986.1"/>
    <property type="molecule type" value="Genomic_DNA"/>
</dbReference>
<feature type="domain" description="DUF8212" evidence="2">
    <location>
        <begin position="241"/>
        <end position="320"/>
    </location>
</feature>
<dbReference type="Pfam" id="PF06985">
    <property type="entry name" value="HET"/>
    <property type="match status" value="1"/>
</dbReference>
<dbReference type="InterPro" id="IPR058525">
    <property type="entry name" value="DUF8212"/>
</dbReference>
<evidence type="ECO:0000259" key="1">
    <source>
        <dbReference type="Pfam" id="PF06985"/>
    </source>
</evidence>
<dbReference type="Proteomes" id="UP001281003">
    <property type="component" value="Unassembled WGS sequence"/>
</dbReference>